<keyword evidence="4" id="KW-0479">Metal-binding</keyword>
<evidence type="ECO:0000313" key="8">
    <source>
        <dbReference type="EMBL" id="KXN68196.1"/>
    </source>
</evidence>
<dbReference type="Pfam" id="PF00067">
    <property type="entry name" value="p450"/>
    <property type="match status" value="1"/>
</dbReference>
<dbReference type="InterPro" id="IPR036396">
    <property type="entry name" value="Cyt_P450_sf"/>
</dbReference>
<name>A0A137NZE4_CONC2</name>
<sequence length="292" mass="34167">MDRHYQPYLNKHGIIRVFTPFGWSLFVGDAKLCKEISTKSDLYLKPGADCIMSVNMRRFFRKSQVGLSNSKEWKKHRKIINPIFNQTWSTELFGNCAQDLIDEYEKMAGKDVKIHDKIQRMTLDVFGKAIFDVDFKSVKNPSSKLYNLYHKIFEQLFGQPVYLLFPFMEYMPFFRRTELSHQLDEYQEFIQEMIALRKDELKKGTLVDNRDLISALVKSNENSSEVKLTMEEIRANLNVFIVAGHDTTSNTLTSTLYYLARYPDIQEKLRSQVLSALDNPSPQKLKFQLLSN</sequence>
<gene>
    <name evidence="8" type="ORF">CONCODRAFT_9574</name>
</gene>
<dbReference type="Proteomes" id="UP000070444">
    <property type="component" value="Unassembled WGS sequence"/>
</dbReference>
<organism evidence="8 9">
    <name type="scientific">Conidiobolus coronatus (strain ATCC 28846 / CBS 209.66 / NRRL 28638)</name>
    <name type="common">Delacroixia coronata</name>
    <dbReference type="NCBI Taxonomy" id="796925"/>
    <lineage>
        <taxon>Eukaryota</taxon>
        <taxon>Fungi</taxon>
        <taxon>Fungi incertae sedis</taxon>
        <taxon>Zoopagomycota</taxon>
        <taxon>Entomophthoromycotina</taxon>
        <taxon>Entomophthoromycetes</taxon>
        <taxon>Entomophthorales</taxon>
        <taxon>Ancylistaceae</taxon>
        <taxon>Conidiobolus</taxon>
    </lineage>
</organism>
<dbReference type="SUPFAM" id="SSF48264">
    <property type="entry name" value="Cytochrome P450"/>
    <property type="match status" value="1"/>
</dbReference>
<dbReference type="AlphaFoldDB" id="A0A137NZE4"/>
<evidence type="ECO:0000256" key="4">
    <source>
        <dbReference type="ARBA" id="ARBA00022723"/>
    </source>
</evidence>
<evidence type="ECO:0000256" key="7">
    <source>
        <dbReference type="ARBA" id="ARBA00023033"/>
    </source>
</evidence>
<keyword evidence="6" id="KW-0408">Iron</keyword>
<keyword evidence="9" id="KW-1185">Reference proteome</keyword>
<dbReference type="InterPro" id="IPR050476">
    <property type="entry name" value="Insect_CytP450_Detox"/>
</dbReference>
<dbReference type="PANTHER" id="PTHR24292:SF102">
    <property type="entry name" value="CYTOCHROME P450 FAMILY-RELATED"/>
    <property type="match status" value="1"/>
</dbReference>
<evidence type="ECO:0000256" key="6">
    <source>
        <dbReference type="ARBA" id="ARBA00023004"/>
    </source>
</evidence>
<keyword evidence="3" id="KW-0349">Heme</keyword>
<dbReference type="GO" id="GO:0016705">
    <property type="term" value="F:oxidoreductase activity, acting on paired donors, with incorporation or reduction of molecular oxygen"/>
    <property type="evidence" value="ECO:0007669"/>
    <property type="project" value="InterPro"/>
</dbReference>
<evidence type="ECO:0000313" key="9">
    <source>
        <dbReference type="Proteomes" id="UP000070444"/>
    </source>
</evidence>
<evidence type="ECO:0000256" key="5">
    <source>
        <dbReference type="ARBA" id="ARBA00023002"/>
    </source>
</evidence>
<keyword evidence="7" id="KW-0503">Monooxygenase</keyword>
<dbReference type="PANTHER" id="PTHR24292">
    <property type="entry name" value="CYTOCHROME P450"/>
    <property type="match status" value="1"/>
</dbReference>
<comment type="cofactor">
    <cofactor evidence="1">
        <name>heme</name>
        <dbReference type="ChEBI" id="CHEBI:30413"/>
    </cofactor>
</comment>
<comment type="similarity">
    <text evidence="2">Belongs to the cytochrome P450 family.</text>
</comment>
<proteinExistence type="inferred from homology"/>
<dbReference type="STRING" id="796925.A0A137NZE4"/>
<reference evidence="8 9" key="1">
    <citation type="journal article" date="2015" name="Genome Biol. Evol.">
        <title>Phylogenomic analyses indicate that early fungi evolved digesting cell walls of algal ancestors of land plants.</title>
        <authorList>
            <person name="Chang Y."/>
            <person name="Wang S."/>
            <person name="Sekimoto S."/>
            <person name="Aerts A.L."/>
            <person name="Choi C."/>
            <person name="Clum A."/>
            <person name="LaButti K.M."/>
            <person name="Lindquist E.A."/>
            <person name="Yee Ngan C."/>
            <person name="Ohm R.A."/>
            <person name="Salamov A.A."/>
            <person name="Grigoriev I.V."/>
            <person name="Spatafora J.W."/>
            <person name="Berbee M.L."/>
        </authorList>
    </citation>
    <scope>NUCLEOTIDE SEQUENCE [LARGE SCALE GENOMIC DNA]</scope>
    <source>
        <strain evidence="8 9">NRRL 28638</strain>
    </source>
</reference>
<accession>A0A137NZE4</accession>
<dbReference type="GO" id="GO:0005506">
    <property type="term" value="F:iron ion binding"/>
    <property type="evidence" value="ECO:0007669"/>
    <property type="project" value="InterPro"/>
</dbReference>
<evidence type="ECO:0000256" key="2">
    <source>
        <dbReference type="ARBA" id="ARBA00010617"/>
    </source>
</evidence>
<keyword evidence="5" id="KW-0560">Oxidoreductase</keyword>
<dbReference type="Gene3D" id="1.10.630.10">
    <property type="entry name" value="Cytochrome P450"/>
    <property type="match status" value="1"/>
</dbReference>
<dbReference type="EMBL" id="KQ964589">
    <property type="protein sequence ID" value="KXN68196.1"/>
    <property type="molecule type" value="Genomic_DNA"/>
</dbReference>
<evidence type="ECO:0000256" key="1">
    <source>
        <dbReference type="ARBA" id="ARBA00001971"/>
    </source>
</evidence>
<dbReference type="GO" id="GO:0020037">
    <property type="term" value="F:heme binding"/>
    <property type="evidence" value="ECO:0007669"/>
    <property type="project" value="InterPro"/>
</dbReference>
<evidence type="ECO:0000256" key="3">
    <source>
        <dbReference type="ARBA" id="ARBA00022617"/>
    </source>
</evidence>
<dbReference type="GO" id="GO:0004497">
    <property type="term" value="F:monooxygenase activity"/>
    <property type="evidence" value="ECO:0007669"/>
    <property type="project" value="UniProtKB-KW"/>
</dbReference>
<protein>
    <submittedName>
        <fullName evidence="8">Cytochrome P450</fullName>
    </submittedName>
</protein>
<dbReference type="OrthoDB" id="1470350at2759"/>
<dbReference type="InterPro" id="IPR001128">
    <property type="entry name" value="Cyt_P450"/>
</dbReference>
<dbReference type="OMA" id="CKEISTK"/>